<accession>A0A9C7G685</accession>
<reference evidence="2" key="1">
    <citation type="submission" date="2021-10" db="EMBL/GenBank/DDBJ databases">
        <authorList>
            <person name="Criscuolo A."/>
        </authorList>
    </citation>
    <scope>NUCLEOTIDE SEQUENCE</scope>
    <source>
        <strain evidence="2">CIP111885</strain>
    </source>
</reference>
<dbReference type="PROSITE" id="PS50943">
    <property type="entry name" value="HTH_CROC1"/>
    <property type="match status" value="1"/>
</dbReference>
<dbReference type="EMBL" id="CAKJTG010000001">
    <property type="protein sequence ID" value="CAG9606569.1"/>
    <property type="molecule type" value="Genomic_DNA"/>
</dbReference>
<gene>
    <name evidence="2" type="ORF">NEOCIP111885_00257</name>
</gene>
<dbReference type="RefSeq" id="WP_230494847.1">
    <property type="nucleotide sequence ID" value="NZ_CAKJTG010000001.1"/>
</dbReference>
<protein>
    <recommendedName>
        <fullName evidence="1">HTH cro/C1-type domain-containing protein</fullName>
    </recommendedName>
</protein>
<dbReference type="Pfam" id="PF12844">
    <property type="entry name" value="HTH_19"/>
    <property type="match status" value="1"/>
</dbReference>
<keyword evidence="3" id="KW-1185">Reference proteome</keyword>
<dbReference type="GO" id="GO:0003677">
    <property type="term" value="F:DNA binding"/>
    <property type="evidence" value="ECO:0007669"/>
    <property type="project" value="InterPro"/>
</dbReference>
<dbReference type="Proteomes" id="UP000789845">
    <property type="component" value="Unassembled WGS sequence"/>
</dbReference>
<feature type="domain" description="HTH cro/C1-type" evidence="1">
    <location>
        <begin position="13"/>
        <end position="67"/>
    </location>
</feature>
<evidence type="ECO:0000313" key="3">
    <source>
        <dbReference type="Proteomes" id="UP000789845"/>
    </source>
</evidence>
<evidence type="ECO:0000259" key="1">
    <source>
        <dbReference type="PROSITE" id="PS50943"/>
    </source>
</evidence>
<dbReference type="SMART" id="SM00530">
    <property type="entry name" value="HTH_XRE"/>
    <property type="match status" value="1"/>
</dbReference>
<dbReference type="CDD" id="cd00093">
    <property type="entry name" value="HTH_XRE"/>
    <property type="match status" value="1"/>
</dbReference>
<dbReference type="InterPro" id="IPR010982">
    <property type="entry name" value="Lambda_DNA-bd_dom_sf"/>
</dbReference>
<comment type="caution">
    <text evidence="2">The sequence shown here is derived from an EMBL/GenBank/DDBJ whole genome shotgun (WGS) entry which is preliminary data.</text>
</comment>
<dbReference type="Gene3D" id="1.10.260.40">
    <property type="entry name" value="lambda repressor-like DNA-binding domains"/>
    <property type="match status" value="1"/>
</dbReference>
<dbReference type="SUPFAM" id="SSF47413">
    <property type="entry name" value="lambda repressor-like DNA-binding domains"/>
    <property type="match status" value="1"/>
</dbReference>
<proteinExistence type="predicted"/>
<organism evidence="2 3">
    <name type="scientific">Pseudoneobacillus rhizosphaerae</name>
    <dbReference type="NCBI Taxonomy" id="2880968"/>
    <lineage>
        <taxon>Bacteria</taxon>
        <taxon>Bacillati</taxon>
        <taxon>Bacillota</taxon>
        <taxon>Bacilli</taxon>
        <taxon>Bacillales</taxon>
        <taxon>Bacillaceae</taxon>
        <taxon>Pseudoneobacillus</taxon>
    </lineage>
</organism>
<dbReference type="AlphaFoldDB" id="A0A9C7G685"/>
<name>A0A9C7G685_9BACI</name>
<evidence type="ECO:0000313" key="2">
    <source>
        <dbReference type="EMBL" id="CAG9606569.1"/>
    </source>
</evidence>
<dbReference type="InterPro" id="IPR001387">
    <property type="entry name" value="Cro/C1-type_HTH"/>
</dbReference>
<sequence length="89" mass="10152">MKEDKIIYIAAALKRVRKQMGITQESVAGKGRINRGYLSDLEGDKNNPTIDMMFQVAYGLGIEPYELVRQIQEDNADYPSKIDNMEPKE</sequence>